<dbReference type="Pfam" id="PF00690">
    <property type="entry name" value="Cation_ATPase_N"/>
    <property type="match status" value="1"/>
</dbReference>
<dbReference type="Gene3D" id="3.40.50.1000">
    <property type="entry name" value="HAD superfamily/HAD-like"/>
    <property type="match status" value="1"/>
</dbReference>
<evidence type="ECO:0000256" key="3">
    <source>
        <dbReference type="ARBA" id="ARBA00022553"/>
    </source>
</evidence>
<dbReference type="GO" id="GO:0008553">
    <property type="term" value="F:P-type proton-exporting transporter activity"/>
    <property type="evidence" value="ECO:0007669"/>
    <property type="project" value="InterPro"/>
</dbReference>
<dbReference type="InterPro" id="IPR023214">
    <property type="entry name" value="HAD_sf"/>
</dbReference>
<keyword evidence="8" id="KW-0460">Magnesium</keyword>
<feature type="transmembrane region" description="Helical" evidence="12">
    <location>
        <begin position="714"/>
        <end position="734"/>
    </location>
</feature>
<keyword evidence="5" id="KW-0479">Metal-binding</keyword>
<evidence type="ECO:0000256" key="4">
    <source>
        <dbReference type="ARBA" id="ARBA00022692"/>
    </source>
</evidence>
<dbReference type="GO" id="GO:0120029">
    <property type="term" value="P:proton export across plasma membrane"/>
    <property type="evidence" value="ECO:0007669"/>
    <property type="project" value="InterPro"/>
</dbReference>
<evidence type="ECO:0000313" key="15">
    <source>
        <dbReference type="Proteomes" id="UP000199411"/>
    </source>
</evidence>
<reference evidence="15" key="1">
    <citation type="submission" date="2016-10" db="EMBL/GenBank/DDBJ databases">
        <authorList>
            <person name="Varghese N."/>
            <person name="Submissions S."/>
        </authorList>
    </citation>
    <scope>NUCLEOTIDE SEQUENCE [LARGE SCALE GENOMIC DNA]</scope>
    <source>
        <strain evidence="15">DSM 8415</strain>
    </source>
</reference>
<feature type="transmembrane region" description="Helical" evidence="12">
    <location>
        <begin position="256"/>
        <end position="284"/>
    </location>
</feature>
<dbReference type="InterPro" id="IPR059000">
    <property type="entry name" value="ATPase_P-type_domA"/>
</dbReference>
<dbReference type="GO" id="GO:0016020">
    <property type="term" value="C:membrane"/>
    <property type="evidence" value="ECO:0007669"/>
    <property type="project" value="UniProtKB-SubCell"/>
</dbReference>
<dbReference type="GO" id="GO:0046872">
    <property type="term" value="F:metal ion binding"/>
    <property type="evidence" value="ECO:0007669"/>
    <property type="project" value="UniProtKB-KW"/>
</dbReference>
<feature type="transmembrane region" description="Helical" evidence="12">
    <location>
        <begin position="680"/>
        <end position="702"/>
    </location>
</feature>
<dbReference type="SUPFAM" id="SSF81653">
    <property type="entry name" value="Calcium ATPase, transduction domain A"/>
    <property type="match status" value="1"/>
</dbReference>
<dbReference type="InterPro" id="IPR008250">
    <property type="entry name" value="ATPase_P-typ_transduc_dom_A_sf"/>
</dbReference>
<protein>
    <submittedName>
        <fullName evidence="14">H+-transporting ATPase</fullName>
    </submittedName>
</protein>
<dbReference type="InterPro" id="IPR004014">
    <property type="entry name" value="ATPase_P-typ_cation-transptr_N"/>
</dbReference>
<organism evidence="14 15">
    <name type="scientific">Desulfurella multipotens</name>
    <dbReference type="NCBI Taxonomy" id="79269"/>
    <lineage>
        <taxon>Bacteria</taxon>
        <taxon>Pseudomonadati</taxon>
        <taxon>Campylobacterota</taxon>
        <taxon>Desulfurellia</taxon>
        <taxon>Desulfurellales</taxon>
        <taxon>Desulfurellaceae</taxon>
        <taxon>Desulfurella</taxon>
    </lineage>
</organism>
<dbReference type="Proteomes" id="UP000199411">
    <property type="component" value="Unassembled WGS sequence"/>
</dbReference>
<dbReference type="InterPro" id="IPR006534">
    <property type="entry name" value="P-type_ATPase_IIIA"/>
</dbReference>
<sequence>MNLLTKEEFKELSYEKIFERLETNERGLTPKEAQKRQQEFGFNEIPEKKQSLVILFLKKFWGLTAWMLEFIIILSIFLKHYLDAYFIGALLLLNAILSFYQESKSSKAVEALKKQLAIKVRTLRDQWVLIDAREVTIGDIIRIRAGDFVPADVKIIDGMVGVDQSALTGESQLIQKTINDTLYSGSIIKNGECTAVVVFIGSNTYFGKTTQLVELAKPKLNIEHMITKVVKFLMVIVAGSLIITFIVSYIRGENLFALLPLMLILLVSAIPVALPAMFTVSMALGSQQLSKKGILVTRLNASEDVASMTTLCADKTGTITENKLTLSKVKPVSGFSENDIYVYGALCSLEANHDPIDLAFINACKQKNIDLSGYEQINFIPFDPKLKRTQAVVKFNFQQIIITKGAYESICNVCPIIDHTLKSELDKTVSEWATNGYKTIAISIEKDSNIEFVGIAALYDPPRKDSSVFIKELRKLGVKIKMLTGDAKPIAKEIAKEVEIGDNIAEPQIIRDAISTDAKKAYEIASKADGFCEVLPEDKFYIVKALQSGNEIVGMTGDGVNDAPALKQAEVGIAVSNATDIAKKAASVVLVQEGLGTIVNLIKMGRIIHHRVLNWIVNKIVKTFQTVVFVCIAYLITGKFVVSALDVVLLLFIIDFVTISFSTDNVRWSKKPEVFNIRPIVNVSIVIGILTVLESLVILYIADKYYSIFSNLDQLHSFGFGILLFSNIFNVFVIRERGHFWESVPSRVLLVSMLADFIVGILMMSFGIIVRQLPFELIALLVFYLILASLFNDFVKVALSKLKNH</sequence>
<accession>A0A1G6QCJ8</accession>
<dbReference type="PANTHER" id="PTHR42861">
    <property type="entry name" value="CALCIUM-TRANSPORTING ATPASE"/>
    <property type="match status" value="1"/>
</dbReference>
<evidence type="ECO:0000256" key="7">
    <source>
        <dbReference type="ARBA" id="ARBA00022840"/>
    </source>
</evidence>
<keyword evidence="7" id="KW-0067">ATP-binding</keyword>
<dbReference type="NCBIfam" id="TIGR01494">
    <property type="entry name" value="ATPase_P-type"/>
    <property type="match status" value="2"/>
</dbReference>
<dbReference type="InterPro" id="IPR036412">
    <property type="entry name" value="HAD-like_sf"/>
</dbReference>
<dbReference type="SFLD" id="SFLDS00003">
    <property type="entry name" value="Haloacid_Dehalogenase"/>
    <property type="match status" value="1"/>
</dbReference>
<dbReference type="SUPFAM" id="SSF81660">
    <property type="entry name" value="Metal cation-transporting ATPase, ATP-binding domain N"/>
    <property type="match status" value="1"/>
</dbReference>
<evidence type="ECO:0000256" key="2">
    <source>
        <dbReference type="ARBA" id="ARBA00008804"/>
    </source>
</evidence>
<dbReference type="AlphaFoldDB" id="A0A1G6QCJ8"/>
<feature type="transmembrane region" description="Helical" evidence="12">
    <location>
        <begin position="641"/>
        <end position="659"/>
    </location>
</feature>
<dbReference type="Pfam" id="PF00122">
    <property type="entry name" value="E1-E2_ATPase"/>
    <property type="match status" value="1"/>
</dbReference>
<evidence type="ECO:0000256" key="10">
    <source>
        <dbReference type="ARBA" id="ARBA00022989"/>
    </source>
</evidence>
<dbReference type="InterPro" id="IPR023298">
    <property type="entry name" value="ATPase_P-typ_TM_dom_sf"/>
</dbReference>
<keyword evidence="6" id="KW-0547">Nucleotide-binding</keyword>
<dbReference type="InterPro" id="IPR023299">
    <property type="entry name" value="ATPase_P-typ_cyto_dom_N"/>
</dbReference>
<dbReference type="Gene3D" id="3.40.1110.10">
    <property type="entry name" value="Calcium-transporting ATPase, cytoplasmic domain N"/>
    <property type="match status" value="1"/>
</dbReference>
<feature type="transmembrane region" description="Helical" evidence="12">
    <location>
        <begin position="746"/>
        <end position="769"/>
    </location>
</feature>
<keyword evidence="10 12" id="KW-1133">Transmembrane helix</keyword>
<dbReference type="GO" id="GO:0016887">
    <property type="term" value="F:ATP hydrolysis activity"/>
    <property type="evidence" value="ECO:0007669"/>
    <property type="project" value="InterPro"/>
</dbReference>
<feature type="domain" description="Cation-transporting P-type ATPase N-terminal" evidence="13">
    <location>
        <begin position="8"/>
        <end position="80"/>
    </location>
</feature>
<dbReference type="InterPro" id="IPR001757">
    <property type="entry name" value="P_typ_ATPase"/>
</dbReference>
<feature type="transmembrane region" description="Helical" evidence="12">
    <location>
        <begin position="60"/>
        <end position="78"/>
    </location>
</feature>
<evidence type="ECO:0000256" key="12">
    <source>
        <dbReference type="SAM" id="Phobius"/>
    </source>
</evidence>
<gene>
    <name evidence="14" type="ORF">SAMN05660835_01557</name>
</gene>
<evidence type="ECO:0000256" key="5">
    <source>
        <dbReference type="ARBA" id="ARBA00022723"/>
    </source>
</evidence>
<comment type="subcellular location">
    <subcellularLocation>
        <location evidence="1">Membrane</location>
        <topology evidence="1">Multi-pass membrane protein</topology>
    </subcellularLocation>
</comment>
<dbReference type="SUPFAM" id="SSF56784">
    <property type="entry name" value="HAD-like"/>
    <property type="match status" value="1"/>
</dbReference>
<dbReference type="Gene3D" id="2.70.150.10">
    <property type="entry name" value="Calcium-transporting ATPase, cytoplasmic transduction domain A"/>
    <property type="match status" value="1"/>
</dbReference>
<evidence type="ECO:0000256" key="8">
    <source>
        <dbReference type="ARBA" id="ARBA00022842"/>
    </source>
</evidence>
<dbReference type="EMBL" id="FMYU01000011">
    <property type="protein sequence ID" value="SDC90099.1"/>
    <property type="molecule type" value="Genomic_DNA"/>
</dbReference>
<keyword evidence="11 12" id="KW-0472">Membrane</keyword>
<keyword evidence="15" id="KW-1185">Reference proteome</keyword>
<dbReference type="SMART" id="SM00831">
    <property type="entry name" value="Cation_ATPase_N"/>
    <property type="match status" value="1"/>
</dbReference>
<comment type="similarity">
    <text evidence="2">Belongs to the cation transport ATPase (P-type) (TC 3.A.3) family. Type IIIA subfamily.</text>
</comment>
<dbReference type="Gene3D" id="1.20.1110.10">
    <property type="entry name" value="Calcium-transporting ATPase, transmembrane domain"/>
    <property type="match status" value="1"/>
</dbReference>
<evidence type="ECO:0000256" key="9">
    <source>
        <dbReference type="ARBA" id="ARBA00022967"/>
    </source>
</evidence>
<dbReference type="Pfam" id="PF00702">
    <property type="entry name" value="Hydrolase"/>
    <property type="match status" value="1"/>
</dbReference>
<evidence type="ECO:0000256" key="11">
    <source>
        <dbReference type="ARBA" id="ARBA00023136"/>
    </source>
</evidence>
<dbReference type="FunFam" id="3.40.50.1000:FF:000211">
    <property type="entry name" value="Plasma membrane ATPase"/>
    <property type="match status" value="1"/>
</dbReference>
<dbReference type="PRINTS" id="PR00120">
    <property type="entry name" value="HATPASE"/>
</dbReference>
<dbReference type="SFLD" id="SFLDF00027">
    <property type="entry name" value="p-type_atpase"/>
    <property type="match status" value="1"/>
</dbReference>
<keyword evidence="3" id="KW-0597">Phosphoprotein</keyword>
<keyword evidence="4 12" id="KW-0812">Transmembrane</keyword>
<dbReference type="SUPFAM" id="SSF81665">
    <property type="entry name" value="Calcium ATPase, transmembrane domain M"/>
    <property type="match status" value="1"/>
</dbReference>
<keyword evidence="9" id="KW-1278">Translocase</keyword>
<feature type="transmembrane region" description="Helical" evidence="12">
    <location>
        <begin position="775"/>
        <end position="795"/>
    </location>
</feature>
<evidence type="ECO:0000259" key="13">
    <source>
        <dbReference type="SMART" id="SM00831"/>
    </source>
</evidence>
<dbReference type="PRINTS" id="PR00119">
    <property type="entry name" value="CATATPASE"/>
</dbReference>
<dbReference type="InterPro" id="IPR044492">
    <property type="entry name" value="P_typ_ATPase_HD_dom"/>
</dbReference>
<dbReference type="PROSITE" id="PS00154">
    <property type="entry name" value="ATPASE_E1_E2"/>
    <property type="match status" value="1"/>
</dbReference>
<dbReference type="SFLD" id="SFLDG00002">
    <property type="entry name" value="C1.7:_P-type_atpase_like"/>
    <property type="match status" value="1"/>
</dbReference>
<name>A0A1G6QCJ8_9BACT</name>
<dbReference type="RefSeq" id="WP_092129409.1">
    <property type="nucleotide sequence ID" value="NZ_FMYU01000011.1"/>
</dbReference>
<proteinExistence type="inferred from homology"/>
<dbReference type="GO" id="GO:0005524">
    <property type="term" value="F:ATP binding"/>
    <property type="evidence" value="ECO:0007669"/>
    <property type="project" value="UniProtKB-KW"/>
</dbReference>
<feature type="transmembrane region" description="Helical" evidence="12">
    <location>
        <begin position="229"/>
        <end position="250"/>
    </location>
</feature>
<dbReference type="NCBIfam" id="TIGR01647">
    <property type="entry name" value="ATPase-IIIA_H"/>
    <property type="match status" value="1"/>
</dbReference>
<feature type="transmembrane region" description="Helical" evidence="12">
    <location>
        <begin position="84"/>
        <end position="100"/>
    </location>
</feature>
<feature type="transmembrane region" description="Helical" evidence="12">
    <location>
        <begin position="612"/>
        <end position="635"/>
    </location>
</feature>
<evidence type="ECO:0000256" key="1">
    <source>
        <dbReference type="ARBA" id="ARBA00004141"/>
    </source>
</evidence>
<dbReference type="OrthoDB" id="5496529at2"/>
<evidence type="ECO:0000313" key="14">
    <source>
        <dbReference type="EMBL" id="SDC90099.1"/>
    </source>
</evidence>
<evidence type="ECO:0000256" key="6">
    <source>
        <dbReference type="ARBA" id="ARBA00022741"/>
    </source>
</evidence>
<dbReference type="InterPro" id="IPR018303">
    <property type="entry name" value="ATPase_P-typ_P_site"/>
</dbReference>